<reference evidence="3 4" key="1">
    <citation type="submission" date="2024-06" db="EMBL/GenBank/DDBJ databases">
        <title>Sorghum-associated microbial communities from plants grown in Nebraska, USA.</title>
        <authorList>
            <person name="Schachtman D."/>
        </authorList>
    </citation>
    <scope>NUCLEOTIDE SEQUENCE [LARGE SCALE GENOMIC DNA]</scope>
    <source>
        <strain evidence="3 4">2857</strain>
    </source>
</reference>
<dbReference type="Proteomes" id="UP001549257">
    <property type="component" value="Unassembled WGS sequence"/>
</dbReference>
<sequence>MRVLTERLLMVLTMSVLVLSVAQSEPASLVFAGLAALAVSAVLAARYAAVVIRSHEIGVGERAREHRQSLVGMPEPQHPDTAGRPRTRAPSQATAVA</sequence>
<evidence type="ECO:0000313" key="4">
    <source>
        <dbReference type="Proteomes" id="UP001549257"/>
    </source>
</evidence>
<keyword evidence="4" id="KW-1185">Reference proteome</keyword>
<dbReference type="Pfam" id="PF19950">
    <property type="entry name" value="DUF6412"/>
    <property type="match status" value="1"/>
</dbReference>
<feature type="region of interest" description="Disordered" evidence="1">
    <location>
        <begin position="63"/>
        <end position="97"/>
    </location>
</feature>
<dbReference type="InterPro" id="IPR045635">
    <property type="entry name" value="DUF6412"/>
</dbReference>
<evidence type="ECO:0000256" key="1">
    <source>
        <dbReference type="SAM" id="MobiDB-lite"/>
    </source>
</evidence>
<name>A0ABV2QN12_9MICO</name>
<keyword evidence="2" id="KW-0472">Membrane</keyword>
<proteinExistence type="predicted"/>
<feature type="transmembrane region" description="Helical" evidence="2">
    <location>
        <begin position="34"/>
        <end position="52"/>
    </location>
</feature>
<gene>
    <name evidence="3" type="ORF">ABIE21_001398</name>
</gene>
<keyword evidence="2" id="KW-0812">Transmembrane</keyword>
<accession>A0ABV2QN12</accession>
<organism evidence="3 4">
    <name type="scientific">Conyzicola nivalis</name>
    <dbReference type="NCBI Taxonomy" id="1477021"/>
    <lineage>
        <taxon>Bacteria</taxon>
        <taxon>Bacillati</taxon>
        <taxon>Actinomycetota</taxon>
        <taxon>Actinomycetes</taxon>
        <taxon>Micrococcales</taxon>
        <taxon>Microbacteriaceae</taxon>
        <taxon>Conyzicola</taxon>
    </lineage>
</organism>
<evidence type="ECO:0008006" key="5">
    <source>
        <dbReference type="Google" id="ProtNLM"/>
    </source>
</evidence>
<evidence type="ECO:0000313" key="3">
    <source>
        <dbReference type="EMBL" id="MET4581908.1"/>
    </source>
</evidence>
<comment type="caution">
    <text evidence="3">The sequence shown here is derived from an EMBL/GenBank/DDBJ whole genome shotgun (WGS) entry which is preliminary data.</text>
</comment>
<protein>
    <recommendedName>
        <fullName evidence="5">DUF4229 domain-containing protein</fullName>
    </recommendedName>
</protein>
<dbReference type="EMBL" id="JBEPSJ010000001">
    <property type="protein sequence ID" value="MET4581908.1"/>
    <property type="molecule type" value="Genomic_DNA"/>
</dbReference>
<keyword evidence="2" id="KW-1133">Transmembrane helix</keyword>
<dbReference type="RefSeq" id="WP_354024067.1">
    <property type="nucleotide sequence ID" value="NZ_JBEPSJ010000001.1"/>
</dbReference>
<evidence type="ECO:0000256" key="2">
    <source>
        <dbReference type="SAM" id="Phobius"/>
    </source>
</evidence>